<dbReference type="EMBL" id="MN739744">
    <property type="protein sequence ID" value="QHT24345.1"/>
    <property type="molecule type" value="Genomic_DNA"/>
</dbReference>
<dbReference type="Gene3D" id="3.40.50.150">
    <property type="entry name" value="Vaccinia Virus protein VP39"/>
    <property type="match status" value="1"/>
</dbReference>
<dbReference type="CDD" id="cd02440">
    <property type="entry name" value="AdoMet_MTases"/>
    <property type="match status" value="1"/>
</dbReference>
<dbReference type="SUPFAM" id="SSF53335">
    <property type="entry name" value="S-adenosyl-L-methionine-dependent methyltransferases"/>
    <property type="match status" value="1"/>
</dbReference>
<feature type="domain" description="Methyltransferase" evidence="3">
    <location>
        <begin position="111"/>
        <end position="202"/>
    </location>
</feature>
<organism evidence="4">
    <name type="scientific">viral metagenome</name>
    <dbReference type="NCBI Taxonomy" id="1070528"/>
    <lineage>
        <taxon>unclassified sequences</taxon>
        <taxon>metagenomes</taxon>
        <taxon>organismal metagenomes</taxon>
    </lineage>
</organism>
<feature type="transmembrane region" description="Helical" evidence="2">
    <location>
        <begin position="6"/>
        <end position="24"/>
    </location>
</feature>
<dbReference type="Pfam" id="PF13649">
    <property type="entry name" value="Methyltransf_25"/>
    <property type="match status" value="1"/>
</dbReference>
<evidence type="ECO:0000256" key="1">
    <source>
        <dbReference type="ARBA" id="ARBA00022679"/>
    </source>
</evidence>
<dbReference type="InterPro" id="IPR029063">
    <property type="entry name" value="SAM-dependent_MTases_sf"/>
</dbReference>
<reference evidence="4" key="1">
    <citation type="journal article" date="2020" name="Nature">
        <title>Giant virus diversity and host interactions through global metagenomics.</title>
        <authorList>
            <person name="Schulz F."/>
            <person name="Roux S."/>
            <person name="Paez-Espino D."/>
            <person name="Jungbluth S."/>
            <person name="Walsh D.A."/>
            <person name="Denef V.J."/>
            <person name="McMahon K.D."/>
            <person name="Konstantinidis K.T."/>
            <person name="Eloe-Fadrosh E.A."/>
            <person name="Kyrpides N.C."/>
            <person name="Woyke T."/>
        </authorList>
    </citation>
    <scope>NUCLEOTIDE SEQUENCE</scope>
    <source>
        <strain evidence="4">GVMAG-M-3300023179-138</strain>
    </source>
</reference>
<proteinExistence type="predicted"/>
<sequence>MDVWPLGIAIFISVCCIFYLWELAKSYRVSVDLDGIEPFASTSGKGSGYATTEPFASGNGEVAQHIDDTCYDAFYAKVYDYLVQPLARAPMETKVSLEFAEKTKPRSELRIADIGSGTGIHVELFAREGVLSVVGFDKSEHMVAEAKRRFPTREFVIGDASVATMATADQFDMVTMFYFTVYMVPERTQMLRNIYLWLAPGGVFVCHIVNKVKFDPVLEAASPFVGFSVQKYADQRVTKSAVTFEEFDYVGDFQLNGSRAVYEEVFKFKDGRVRRHEQRVWMPNIDLLVGEITAAGFKYAHHTDLTAIGYEYNYLFFFQK</sequence>
<dbReference type="InterPro" id="IPR041698">
    <property type="entry name" value="Methyltransf_25"/>
</dbReference>
<keyword evidence="1" id="KW-0808">Transferase</keyword>
<evidence type="ECO:0000256" key="2">
    <source>
        <dbReference type="SAM" id="Phobius"/>
    </source>
</evidence>
<keyword evidence="2" id="KW-0812">Transmembrane</keyword>
<dbReference type="PANTHER" id="PTHR43861">
    <property type="entry name" value="TRANS-ACONITATE 2-METHYLTRANSFERASE-RELATED"/>
    <property type="match status" value="1"/>
</dbReference>
<keyword evidence="2" id="KW-1133">Transmembrane helix</keyword>
<name>A0A6C0EAC5_9ZZZZ</name>
<dbReference type="GO" id="GO:0016740">
    <property type="term" value="F:transferase activity"/>
    <property type="evidence" value="ECO:0007669"/>
    <property type="project" value="UniProtKB-KW"/>
</dbReference>
<dbReference type="AlphaFoldDB" id="A0A6C0EAC5"/>
<evidence type="ECO:0000313" key="4">
    <source>
        <dbReference type="EMBL" id="QHT24345.1"/>
    </source>
</evidence>
<evidence type="ECO:0000259" key="3">
    <source>
        <dbReference type="Pfam" id="PF13649"/>
    </source>
</evidence>
<accession>A0A6C0EAC5</accession>
<keyword evidence="2" id="KW-0472">Membrane</keyword>
<protein>
    <recommendedName>
        <fullName evidence="3">Methyltransferase domain-containing protein</fullName>
    </recommendedName>
</protein>